<name>A0A6C0D7X7_9ZZZZ</name>
<dbReference type="InterPro" id="IPR053275">
    <property type="entry name" value="Agnestin_monoxygenase"/>
</dbReference>
<dbReference type="EMBL" id="MN739542">
    <property type="protein sequence ID" value="QHT12244.1"/>
    <property type="molecule type" value="Genomic_DNA"/>
</dbReference>
<evidence type="ECO:0000313" key="1">
    <source>
        <dbReference type="EMBL" id="QHT12244.1"/>
    </source>
</evidence>
<proteinExistence type="predicted"/>
<organism evidence="1">
    <name type="scientific">viral metagenome</name>
    <dbReference type="NCBI Taxonomy" id="1070528"/>
    <lineage>
        <taxon>unclassified sequences</taxon>
        <taxon>metagenomes</taxon>
        <taxon>organismal metagenomes</taxon>
    </lineage>
</organism>
<dbReference type="AlphaFoldDB" id="A0A6C0D7X7"/>
<dbReference type="Gene3D" id="3.50.50.60">
    <property type="entry name" value="FAD/NAD(P)-binding domain"/>
    <property type="match status" value="2"/>
</dbReference>
<sequence length="329" mass="37165">MIYDYTIIGYGITGMLVLAMLQANNVDISKVCIIDPYFDGGALLREYGNVISNTPLSKCINALKLIKPEYTLPEEYKIYDETKTTPLHVLAHIIRDFTKNITKQVDVIEEYVTYIKKDDIFTVQTNSSEIKSKKIILCQGSKQKTLECEIPSIPIHVALNKDILSRYVKPTDKVIVFGTAHSGCLVLENLHQLNIQTTAVYKHDTPFLFAKDGEYDGIKEEAERIANSILNDEYKNLTFVHSSKIDQLIKSIRKCDWIVYSIGFNPNKICSNIDLTKYDKTSGKILETDNAYGFGIAYPSLAPDSIHVDVGVISFVEHIQKQIQLLLTN</sequence>
<dbReference type="PANTHER" id="PTHR38688">
    <property type="entry name" value="PYR_REDOX_2 DOMAIN-CONTAINING PROTEIN"/>
    <property type="match status" value="1"/>
</dbReference>
<reference evidence="1" key="1">
    <citation type="journal article" date="2020" name="Nature">
        <title>Giant virus diversity and host interactions through global metagenomics.</title>
        <authorList>
            <person name="Schulz F."/>
            <person name="Roux S."/>
            <person name="Paez-Espino D."/>
            <person name="Jungbluth S."/>
            <person name="Walsh D.A."/>
            <person name="Denef V.J."/>
            <person name="McMahon K.D."/>
            <person name="Konstantinidis K.T."/>
            <person name="Eloe-Fadrosh E.A."/>
            <person name="Kyrpides N.C."/>
            <person name="Woyke T."/>
        </authorList>
    </citation>
    <scope>NUCLEOTIDE SEQUENCE</scope>
    <source>
        <strain evidence="1">GVMAG-M-3300023174-129</strain>
    </source>
</reference>
<dbReference type="PANTHER" id="PTHR38688:SF1">
    <property type="entry name" value="FAD_NAD(P)-BINDING DOMAIN-CONTAINING PROTEIN"/>
    <property type="match status" value="1"/>
</dbReference>
<dbReference type="SUPFAM" id="SSF51905">
    <property type="entry name" value="FAD/NAD(P)-binding domain"/>
    <property type="match status" value="1"/>
</dbReference>
<evidence type="ECO:0008006" key="2">
    <source>
        <dbReference type="Google" id="ProtNLM"/>
    </source>
</evidence>
<dbReference type="InterPro" id="IPR036188">
    <property type="entry name" value="FAD/NAD-bd_sf"/>
</dbReference>
<accession>A0A6C0D7X7</accession>
<protein>
    <recommendedName>
        <fullName evidence="2">FAD/NAD(P)-binding domain-containing protein</fullName>
    </recommendedName>
</protein>